<keyword evidence="3" id="KW-0378">Hydrolase</keyword>
<protein>
    <submittedName>
        <fullName evidence="3">Alpha/beta hydrolase</fullName>
    </submittedName>
</protein>
<keyword evidence="4" id="KW-1185">Reference proteome</keyword>
<sequence length="259" mass="27238">MTDDTITTLDSGVRPRRHPVRTTLIWIVAVLLVIVVGFLTWTQIVMLGERPAALKAWRNDAIAIRSTDHSIVMTPTDGGDGSGLVFIPGAKVDPYAYLYKLSGIAAGGTTVVITKPTLNLAFFDTRPLSTWTADAPDVTDWSVGGHSLGGVRACMLADDPAVRGIVLFGSYCANDLSKTRLGALSIGGTHDGLSTPAKIKDAAPLLPSNAVFVEIAGANHAAFGDYGVQPGDGEATITSRQMRADITKAWSAFTGADRG</sequence>
<gene>
    <name evidence="3" type="ORF">E6C70_12510</name>
</gene>
<dbReference type="OrthoDB" id="9780932at2"/>
<evidence type="ECO:0000313" key="4">
    <source>
        <dbReference type="Proteomes" id="UP000307380"/>
    </source>
</evidence>
<accession>A0A4S4FPT7</accession>
<dbReference type="InterPro" id="IPR029058">
    <property type="entry name" value="AB_hydrolase_fold"/>
</dbReference>
<dbReference type="Pfam" id="PF12695">
    <property type="entry name" value="Abhydrolase_5"/>
    <property type="match status" value="1"/>
</dbReference>
<reference evidence="3 4" key="1">
    <citation type="submission" date="2019-04" db="EMBL/GenBank/DDBJ databases">
        <authorList>
            <person name="Jiang L."/>
        </authorList>
    </citation>
    <scope>NUCLEOTIDE SEQUENCE [LARGE SCALE GENOMIC DNA]</scope>
    <source>
        <strain evidence="3 4">YIM 131861</strain>
    </source>
</reference>
<dbReference type="AlphaFoldDB" id="A0A4S4FPT7"/>
<feature type="domain" description="Alpha/beta hydrolase fold-5" evidence="2">
    <location>
        <begin position="84"/>
        <end position="242"/>
    </location>
</feature>
<name>A0A4S4FPT7_9MICO</name>
<keyword evidence="1" id="KW-0472">Membrane</keyword>
<keyword evidence="1" id="KW-0812">Transmembrane</keyword>
<evidence type="ECO:0000313" key="3">
    <source>
        <dbReference type="EMBL" id="THG32569.1"/>
    </source>
</evidence>
<comment type="caution">
    <text evidence="3">The sequence shown here is derived from an EMBL/GenBank/DDBJ whole genome shotgun (WGS) entry which is preliminary data.</text>
</comment>
<organism evidence="3 4">
    <name type="scientific">Orlajensenia flava</name>
    <dbReference type="NCBI Taxonomy" id="2565934"/>
    <lineage>
        <taxon>Bacteria</taxon>
        <taxon>Bacillati</taxon>
        <taxon>Actinomycetota</taxon>
        <taxon>Actinomycetes</taxon>
        <taxon>Micrococcales</taxon>
        <taxon>Microbacteriaceae</taxon>
        <taxon>Orlajensenia</taxon>
    </lineage>
</organism>
<keyword evidence="1" id="KW-1133">Transmembrane helix</keyword>
<dbReference type="Proteomes" id="UP000307380">
    <property type="component" value="Unassembled WGS sequence"/>
</dbReference>
<dbReference type="GO" id="GO:0016787">
    <property type="term" value="F:hydrolase activity"/>
    <property type="evidence" value="ECO:0007669"/>
    <property type="project" value="UniProtKB-KW"/>
</dbReference>
<feature type="transmembrane region" description="Helical" evidence="1">
    <location>
        <begin position="24"/>
        <end position="48"/>
    </location>
</feature>
<evidence type="ECO:0000259" key="2">
    <source>
        <dbReference type="Pfam" id="PF12695"/>
    </source>
</evidence>
<dbReference type="RefSeq" id="WP_136424871.1">
    <property type="nucleotide sequence ID" value="NZ_SSSN01000009.1"/>
</dbReference>
<dbReference type="Gene3D" id="3.40.50.1820">
    <property type="entry name" value="alpha/beta hydrolase"/>
    <property type="match status" value="1"/>
</dbReference>
<dbReference type="EMBL" id="SSSN01000009">
    <property type="protein sequence ID" value="THG32569.1"/>
    <property type="molecule type" value="Genomic_DNA"/>
</dbReference>
<dbReference type="InterPro" id="IPR029059">
    <property type="entry name" value="AB_hydrolase_5"/>
</dbReference>
<dbReference type="SUPFAM" id="SSF53474">
    <property type="entry name" value="alpha/beta-Hydrolases"/>
    <property type="match status" value="1"/>
</dbReference>
<proteinExistence type="predicted"/>
<evidence type="ECO:0000256" key="1">
    <source>
        <dbReference type="SAM" id="Phobius"/>
    </source>
</evidence>